<dbReference type="RefSeq" id="XP_066698270.1">
    <property type="nucleotide sequence ID" value="XM_066845872.1"/>
</dbReference>
<evidence type="ECO:0000313" key="4">
    <source>
        <dbReference type="Proteomes" id="UP001391051"/>
    </source>
</evidence>
<accession>A0ABR1Q8M9</accession>
<evidence type="ECO:0000256" key="1">
    <source>
        <dbReference type="SAM" id="MobiDB-lite"/>
    </source>
</evidence>
<proteinExistence type="predicted"/>
<dbReference type="GeneID" id="92078934"/>
<keyword evidence="2" id="KW-0472">Membrane</keyword>
<feature type="region of interest" description="Disordered" evidence="1">
    <location>
        <begin position="187"/>
        <end position="229"/>
    </location>
</feature>
<comment type="caution">
    <text evidence="3">The sequence shown here is derived from an EMBL/GenBank/DDBJ whole genome shotgun (WGS) entry which is preliminary data.</text>
</comment>
<evidence type="ECO:0000256" key="2">
    <source>
        <dbReference type="SAM" id="Phobius"/>
    </source>
</evidence>
<name>A0ABR1Q8M9_9PEZI</name>
<organism evidence="3 4">
    <name type="scientific">Apiospora aurea</name>
    <dbReference type="NCBI Taxonomy" id="335848"/>
    <lineage>
        <taxon>Eukaryota</taxon>
        <taxon>Fungi</taxon>
        <taxon>Dikarya</taxon>
        <taxon>Ascomycota</taxon>
        <taxon>Pezizomycotina</taxon>
        <taxon>Sordariomycetes</taxon>
        <taxon>Xylariomycetidae</taxon>
        <taxon>Amphisphaeriales</taxon>
        <taxon>Apiosporaceae</taxon>
        <taxon>Apiospora</taxon>
    </lineage>
</organism>
<protein>
    <submittedName>
        <fullName evidence="3">Uncharacterized protein</fullName>
    </submittedName>
</protein>
<feature type="compositionally biased region" description="Basic residues" evidence="1">
    <location>
        <begin position="200"/>
        <end position="209"/>
    </location>
</feature>
<keyword evidence="2" id="KW-0812">Transmembrane</keyword>
<gene>
    <name evidence="3" type="ORF">PG986_009650</name>
</gene>
<dbReference type="Proteomes" id="UP001391051">
    <property type="component" value="Unassembled WGS sequence"/>
</dbReference>
<keyword evidence="4" id="KW-1185">Reference proteome</keyword>
<dbReference type="EMBL" id="JAQQWE010000006">
    <property type="protein sequence ID" value="KAK7948764.1"/>
    <property type="molecule type" value="Genomic_DNA"/>
</dbReference>
<sequence>MDKTPAICILLFAVGIGLYSLACRIGADCTTLSWNRNKRPYPDERTVGLQTAGFFLLFFCTGPVLLVGWAVQLLAKALLHWLSSAPTAAAAAAAASGDDSTSITGAATLSRADATLSTSPLSVVVGENHVSIIDLREDRVLEEGDAEAQQQRRREDIYRLHQGSSSMLRRALVAFAGLPPLRAGRSSWAAQNRLESERRRRERRRRRRQQQLQAPRDTGSPLPTYDGARLPPYEAVLEEDAVARRERRGDGFAEQRVLGGLEALSSVQCCGEELRLPPPAYH</sequence>
<feature type="transmembrane region" description="Helical" evidence="2">
    <location>
        <begin position="51"/>
        <end position="75"/>
    </location>
</feature>
<evidence type="ECO:0000313" key="3">
    <source>
        <dbReference type="EMBL" id="KAK7948764.1"/>
    </source>
</evidence>
<reference evidence="3 4" key="1">
    <citation type="submission" date="2023-01" db="EMBL/GenBank/DDBJ databases">
        <title>Analysis of 21 Apiospora genomes using comparative genomics revels a genus with tremendous synthesis potential of carbohydrate active enzymes and secondary metabolites.</title>
        <authorList>
            <person name="Sorensen T."/>
        </authorList>
    </citation>
    <scope>NUCLEOTIDE SEQUENCE [LARGE SCALE GENOMIC DNA]</scope>
    <source>
        <strain evidence="3 4">CBS 24483</strain>
    </source>
</reference>
<keyword evidence="2" id="KW-1133">Transmembrane helix</keyword>